<dbReference type="SUPFAM" id="SSF88697">
    <property type="entry name" value="PUA domain-like"/>
    <property type="match status" value="1"/>
</dbReference>
<dbReference type="EMBL" id="PVEP01000004">
    <property type="protein sequence ID" value="PQV56598.1"/>
    <property type="molecule type" value="Genomic_DNA"/>
</dbReference>
<dbReference type="OrthoDB" id="9791347at2"/>
<dbReference type="PANTHER" id="PTHR14087">
    <property type="entry name" value="THYMOCYTE NUCLEAR PROTEIN 1"/>
    <property type="match status" value="1"/>
</dbReference>
<comment type="caution">
    <text evidence="2">The sequence shown here is derived from an EMBL/GenBank/DDBJ whole genome shotgun (WGS) entry which is preliminary data.</text>
</comment>
<protein>
    <submittedName>
        <fullName evidence="2">Putative RNA-binding protein with PUA-like domain</fullName>
    </submittedName>
</protein>
<dbReference type="AlphaFoldDB" id="A0A2S8S784"/>
<evidence type="ECO:0000259" key="1">
    <source>
        <dbReference type="Pfam" id="PF01878"/>
    </source>
</evidence>
<evidence type="ECO:0000313" key="3">
    <source>
        <dbReference type="Proteomes" id="UP000238338"/>
    </source>
</evidence>
<keyword evidence="3" id="KW-1185">Reference proteome</keyword>
<name>A0A2S8S784_9RHOB</name>
<proteinExistence type="predicted"/>
<dbReference type="Gene3D" id="3.10.590.10">
    <property type="entry name" value="ph1033 like domains"/>
    <property type="match status" value="1"/>
</dbReference>
<reference evidence="2 3" key="1">
    <citation type="submission" date="2018-02" db="EMBL/GenBank/DDBJ databases">
        <title>Genomic Encyclopedia of Archaeal and Bacterial Type Strains, Phase II (KMG-II): from individual species to whole genera.</title>
        <authorList>
            <person name="Goeker M."/>
        </authorList>
    </citation>
    <scope>NUCLEOTIDE SEQUENCE [LARGE SCALE GENOMIC DNA]</scope>
    <source>
        <strain evidence="2 3">DSM 18921</strain>
    </source>
</reference>
<dbReference type="InterPro" id="IPR002740">
    <property type="entry name" value="EVE_domain"/>
</dbReference>
<dbReference type="PANTHER" id="PTHR14087:SF7">
    <property type="entry name" value="THYMOCYTE NUCLEAR PROTEIN 1"/>
    <property type="match status" value="1"/>
</dbReference>
<dbReference type="Proteomes" id="UP000238338">
    <property type="component" value="Unassembled WGS sequence"/>
</dbReference>
<accession>A0A2S8S784</accession>
<dbReference type="Pfam" id="PF01878">
    <property type="entry name" value="EVE"/>
    <property type="match status" value="1"/>
</dbReference>
<dbReference type="CDD" id="cd21133">
    <property type="entry name" value="EVE"/>
    <property type="match status" value="1"/>
</dbReference>
<dbReference type="InterPro" id="IPR052181">
    <property type="entry name" value="5hmC_binding"/>
</dbReference>
<gene>
    <name evidence="2" type="ORF">LX70_02171</name>
</gene>
<feature type="domain" description="EVE" evidence="1">
    <location>
        <begin position="2"/>
        <end position="134"/>
    </location>
</feature>
<sequence>MRYWLFKSEPDVWGWDAQVAKGAAGEEWNGVRNYQARNNMRAMELGDRGFFYHSNQGREIVGIVEVCKLAHPDSTTDDPRWECVDIKAVRPMGRAVTLDEAKADPRLADMVLVNNSRLSVQPVTEDEWRVICELGGVEP</sequence>
<evidence type="ECO:0000313" key="2">
    <source>
        <dbReference type="EMBL" id="PQV56598.1"/>
    </source>
</evidence>
<dbReference type="InterPro" id="IPR015947">
    <property type="entry name" value="PUA-like_sf"/>
</dbReference>
<dbReference type="RefSeq" id="WP_105514778.1">
    <property type="nucleotide sequence ID" value="NZ_PVEP01000004.1"/>
</dbReference>
<organism evidence="2 3">
    <name type="scientific">Albidovulum denitrificans</name>
    <dbReference type="NCBI Taxonomy" id="404881"/>
    <lineage>
        <taxon>Bacteria</taxon>
        <taxon>Pseudomonadati</taxon>
        <taxon>Pseudomonadota</taxon>
        <taxon>Alphaproteobacteria</taxon>
        <taxon>Rhodobacterales</taxon>
        <taxon>Paracoccaceae</taxon>
        <taxon>Albidovulum</taxon>
    </lineage>
</organism>
<dbReference type="InterPro" id="IPR047197">
    <property type="entry name" value="THYN1-like_EVE"/>
</dbReference>